<evidence type="ECO:0000256" key="3">
    <source>
        <dbReference type="PROSITE-ProRule" id="PRU00221"/>
    </source>
</evidence>
<feature type="repeat" description="WD" evidence="3">
    <location>
        <begin position="2055"/>
        <end position="2093"/>
    </location>
</feature>
<feature type="domain" description="TROVE" evidence="4">
    <location>
        <begin position="10"/>
        <end position="387"/>
    </location>
</feature>
<dbReference type="InterPro" id="IPR001680">
    <property type="entry name" value="WD40_rpt"/>
</dbReference>
<dbReference type="PROSITE" id="PS50988">
    <property type="entry name" value="TROVE"/>
    <property type="match status" value="1"/>
</dbReference>
<keyword evidence="1 3" id="KW-0853">WD repeat</keyword>
<dbReference type="GO" id="GO:0003720">
    <property type="term" value="F:telomerase activity"/>
    <property type="evidence" value="ECO:0007669"/>
    <property type="project" value="TreeGrafter"/>
</dbReference>
<reference evidence="5" key="1">
    <citation type="journal article" date="2012" name="PLoS Negl. Trop. Dis.">
        <title>A systematically improved high quality genome and transcriptome of the human blood fluke Schistosoma mansoni.</title>
        <authorList>
            <person name="Protasio A.V."/>
            <person name="Tsai I.J."/>
            <person name="Babbage A."/>
            <person name="Nichol S."/>
            <person name="Hunt M."/>
            <person name="Aslett M.A."/>
            <person name="De Silva N."/>
            <person name="Velarde G.S."/>
            <person name="Anderson T.J."/>
            <person name="Clark R.C."/>
            <person name="Davidson C."/>
            <person name="Dillon G.P."/>
            <person name="Holroyd N.E."/>
            <person name="LoVerde P.T."/>
            <person name="Lloyd C."/>
            <person name="McQuillan J."/>
            <person name="Oliveira G."/>
            <person name="Otto T.D."/>
            <person name="Parker-Manuel S.J."/>
            <person name="Quail M.A."/>
            <person name="Wilson R.A."/>
            <person name="Zerlotini A."/>
            <person name="Dunne D.W."/>
            <person name="Berriman M."/>
        </authorList>
    </citation>
    <scope>NUCLEOTIDE SEQUENCE [LARGE SCALE GENOMIC DNA]</scope>
    <source>
        <strain evidence="5">Puerto Rican</strain>
    </source>
</reference>
<dbReference type="ExpressionAtlas" id="A0A5K4F375">
    <property type="expression patterns" value="baseline"/>
</dbReference>
<dbReference type="Gene3D" id="2.130.10.10">
    <property type="entry name" value="YVTN repeat-like/Quinoprotein amine dehydrogenase"/>
    <property type="match status" value="4"/>
</dbReference>
<evidence type="ECO:0000313" key="5">
    <source>
        <dbReference type="Proteomes" id="UP000008854"/>
    </source>
</evidence>
<dbReference type="InterPro" id="IPR027417">
    <property type="entry name" value="P-loop_NTPase"/>
</dbReference>
<dbReference type="STRING" id="6183.A0A5K4F375"/>
<evidence type="ECO:0000313" key="6">
    <source>
        <dbReference type="WBParaSite" id="Smp_308100.1"/>
    </source>
</evidence>
<dbReference type="InterPro" id="IPR036322">
    <property type="entry name" value="WD40_repeat_dom_sf"/>
</dbReference>
<dbReference type="InterPro" id="IPR019775">
    <property type="entry name" value="WD40_repeat_CS"/>
</dbReference>
<dbReference type="InterPro" id="IPR037214">
    <property type="entry name" value="TROVE_dom_sf"/>
</dbReference>
<protein>
    <submittedName>
        <fullName evidence="6">TROVE domain-containing protein</fullName>
    </submittedName>
</protein>
<keyword evidence="2" id="KW-0677">Repeat</keyword>
<dbReference type="SUPFAM" id="SSF140864">
    <property type="entry name" value="TROVE domain-like"/>
    <property type="match status" value="2"/>
</dbReference>
<dbReference type="PROSITE" id="PS00678">
    <property type="entry name" value="WD_REPEATS_1"/>
    <property type="match status" value="1"/>
</dbReference>
<dbReference type="InterPro" id="IPR008858">
    <property type="entry name" value="TROVE_dom"/>
</dbReference>
<dbReference type="WBParaSite" id="Smp_308100.1">
    <property type="protein sequence ID" value="Smp_308100.1"/>
    <property type="gene ID" value="Smp_308100"/>
</dbReference>
<dbReference type="Pfam" id="PF13271">
    <property type="entry name" value="DUF4062"/>
    <property type="match status" value="1"/>
</dbReference>
<dbReference type="InterPro" id="IPR025139">
    <property type="entry name" value="DUF4062"/>
</dbReference>
<evidence type="ECO:0000256" key="1">
    <source>
        <dbReference type="ARBA" id="ARBA00022574"/>
    </source>
</evidence>
<dbReference type="GO" id="GO:0000722">
    <property type="term" value="P:telomere maintenance via recombination"/>
    <property type="evidence" value="ECO:0007669"/>
    <property type="project" value="TreeGrafter"/>
</dbReference>
<dbReference type="InterPro" id="IPR052652">
    <property type="entry name" value="Telomerase_Complex_Comp"/>
</dbReference>
<organism evidence="5 6">
    <name type="scientific">Schistosoma mansoni</name>
    <name type="common">Blood fluke</name>
    <dbReference type="NCBI Taxonomy" id="6183"/>
    <lineage>
        <taxon>Eukaryota</taxon>
        <taxon>Metazoa</taxon>
        <taxon>Spiralia</taxon>
        <taxon>Lophotrochozoa</taxon>
        <taxon>Platyhelminthes</taxon>
        <taxon>Trematoda</taxon>
        <taxon>Digenea</taxon>
        <taxon>Strigeidida</taxon>
        <taxon>Schistosomatoidea</taxon>
        <taxon>Schistosomatidae</taxon>
        <taxon>Schistosoma</taxon>
    </lineage>
</organism>
<dbReference type="PANTHER" id="PTHR44791:SF1">
    <property type="entry name" value="TELOMERASE PROTEIN COMPONENT 1"/>
    <property type="match status" value="1"/>
</dbReference>
<dbReference type="InterPro" id="IPR015943">
    <property type="entry name" value="WD40/YVTN_repeat-like_dom_sf"/>
</dbReference>
<dbReference type="SMART" id="SM00320">
    <property type="entry name" value="WD40"/>
    <property type="match status" value="8"/>
</dbReference>
<reference evidence="6" key="2">
    <citation type="submission" date="2019-11" db="UniProtKB">
        <authorList>
            <consortium name="WormBaseParasite"/>
        </authorList>
    </citation>
    <scope>IDENTIFICATION</scope>
    <source>
        <strain evidence="6">Puerto Rican</strain>
    </source>
</reference>
<dbReference type="GO" id="GO:0005697">
    <property type="term" value="C:telomerase holoenzyme complex"/>
    <property type="evidence" value="ECO:0007669"/>
    <property type="project" value="TreeGrafter"/>
</dbReference>
<dbReference type="SUPFAM" id="SSF50978">
    <property type="entry name" value="WD40 repeat-like"/>
    <property type="match status" value="3"/>
</dbReference>
<dbReference type="InParanoid" id="A0A5K4F375"/>
<dbReference type="Pfam" id="PF00400">
    <property type="entry name" value="WD40"/>
    <property type="match status" value="1"/>
</dbReference>
<dbReference type="PROSITE" id="PS50082">
    <property type="entry name" value="WD_REPEATS_2"/>
    <property type="match status" value="1"/>
</dbReference>
<accession>A0A5K4F375</accession>
<proteinExistence type="predicted"/>
<evidence type="ECO:0000259" key="4">
    <source>
        <dbReference type="PROSITE" id="PS50988"/>
    </source>
</evidence>
<evidence type="ECO:0000256" key="2">
    <source>
        <dbReference type="ARBA" id="ARBA00022737"/>
    </source>
</evidence>
<dbReference type="Proteomes" id="UP000008854">
    <property type="component" value="Unassembled WGS sequence"/>
</dbReference>
<dbReference type="PANTHER" id="PTHR44791">
    <property type="entry name" value="TELOMERASE PROTEIN COMPONENT 1 TEP1"/>
    <property type="match status" value="1"/>
</dbReference>
<name>A0A5K4F375_SCHMA</name>
<sequence>MNILKTLNWCAGKGGSKLYDSPAELQHGSNASDLSIVTTEGDYFSLKCDLVDLLSTSLINEFDPTNRKLLGVLIDKCVEKDPEFILKISLYFHKLLNIRRTANLLVSIACFYVQCRVFIKKYFNACICTPFDWIEVAECYASLSGDPKLRGMPKALRKCMVSKFCEFDQNQLAQCKRRLNGVCSNKCKVSEKGAGDAVVGAVTDTLQSRLVDPSPIHFTLKKLVRKLHISNPALNVMCILGKSYPNDATTFSKMRLEGDWDASKAGVCMRLPFHSKWRVELTAGKSRDAWTKTITSGDLCHELILRNLKSILCSHISQTGHDIVLQRLSNVELVIEGKQLPFVYLTAYIAVEKLHDMLSMTANRKRLKALTKAMSLSARYNLSPIRCSVLVICSLCSGFELQKIRRSTRVKAIINVLSFIYGAICNAICENAVVYFVVDNDYNVASINRMLLLLYGSLWHTEENKKDTSLFRSTNLPLMDKIKLIYKNRKVSEKGAGDAVVGAVTDTLQSRLVDPSPIHFTLKKLVRKLHISNPALNVMCILGKSYPNDATTFSKMRLEGDWDASKAGVCMRLPFHSKWRVELTAGKSRDAWTKTITSGDLCHELILRNLKSILCSHISQTGHDIVLQRLSNVELVIEGKQLPFVYLTAYIAVEKLHDMLSMTANRKRLKDIRVEESNKIRSKYLYRSRKSRVRSLNISKELLNKYLLALTKAMSLSARYNLSPIRCSVLVICSLCSGFELQKIRRSTRVKAIINVLSFIYGAICNAICENAVVYFVVDNDYNVASINRMLLLLYGSLWHTEENKKDTSLFRSTNLPLMDKIKLIYKNRKSWEKYSLSLILDRFSAFRKEFDKVIVFGDCPDSIAKYVVNYRANIGPIKAIWNNLSGNDKWCTSFPMTGWIESKGLVDSVFKYLSLPDDKCLVEQIDKIDETYQLNSMFDLPLQVNVSSEQQGYNKLSQMRSTQDNFCRVYISSSYMDMHAERDLIYHTLVPNLCQNVAQTCSTCIDLVDLRIGVPETITCSLMALEMYLKQAAASDIFVLLLGAKYGWVPDELLVRALPDSLLAEVNKFYKPGMSVTEMEYHMVKLAAVNKLSRTGFNMFPSRMFVFIRDFNTSDIPNEYGQIFRDHDPVNLHHLDAFKQLLLNDGVSILSYSAQFIGVIDDRPMVGNLDNFASQFLSTLESTLKRLYYNPVNDAFKLPMVTSSDDNDELINISEFFATYVNPIACDISPRHLLNIQHAFKTMTGQCVPIYFTGQHIKSDESSSTTSKKKRIEDRTSNYQNKSGGILVITGSPGSGKTVHLAALAMSLAKSDHQSTLMSSEDCTRSTSTTRKSISNSQSLAKYQILIHFTSGIPSTGLPSCKQLSKVLDHWIKCLAAQLQNLFSSSNILKMFLSRIKVNLDSANTANDHHNLKLKMLCFNKMIWFLGYIPELNYAFLIDDVDHLDPLILDDWLPSVLPKNVQFIFTCESNSKIIQKLTCQYDNKTCSVYQIPQLTSEECRSVILSHLQSNGVSCVPSQLEYEIAVLISACESNNPSYFYMVCKYLQLCGTHDEVKSHLKMLSGTIDQLIDQIIKNLEGEYKNDLIIATLAFLIFYRHSLSSKELLILLNEWLIITQNINEKSIEINWENNPWKMLSIIQDKPNDLQSICILESNINRFILSKHSNQLKQLHLTPFTFHILLSRLHPLMIIFNKSLHCFNNTFNDNNNNNNNNNNVISSEKMTLNKKIELWNLGAENLSFLSHSIEEVVFNKFFENHGNYMYSEYTFNTTIHKILAIVCSDLDDKLYHFLYADELDIICHLLTSPMFICRILRDYPSTLMKFLNGYPTNDRCIQEKWKRKLESCPFGDKIDAMKKFICVNYEFLVKYPNSFCKLAINQDSSEWIHTLGLSLLYLNDFGVQSQLDMNNSQILFRVNLPKCTLIKPMQRNMIYKPIVTSNGSMDVPTSVEMNSAAKVLVYGTRCGTITFVELSTLRELWSLTGHHSSVQSLCFLEEFPSKSEDVKSPKKFISELWLMSASEDGDIFIWDASTVTHNVEYNVHDKTVISQLASLCGYHRRCVTTSAWHPRRQLVATGDLDCMVYLWDVSQIDVKSSELSTSVCSVKLHPFKSINVSSHPIVSIAFRLPSVLNNKQEDLIHDDLAIGCWDGTIHFYNLSSLSIVRSLSASTSLCSLAYSPNGGNILATFNKDGELMLWNDDILWYEGGVIQEYSCFSSEYYLFDQTDVLIPNQYGKICFSKPNGQYIFQSGGGQFLNNYINIWDTRLWATYGPWIDVKPPQIDSGNCMYVTYVAMLPSAEHVLIGWNNGDLTVIHTYDGRLIHYLKAATEDNSPIQCITSSCARSYSAFDAYHIIVGYASGAVRIFLCHLRPKISPHKGRYVYQSTNTMSELQFQLIDTLWSHSINHNVNGGVQENGGTLCVASSFCVAVTGGGNAETWVHFIGRQTGSKIKKSVCLKEHNSAVIAVSMESKFFVTASKTRQLALYKFNPLERTVTLWHLINDVGTATITSFYLLRMFIGVKTISISVYIGDSNNLLHNYAVIDKKLELKQTFHANKSPIKFMERVSNHLLAASDDGEVSAWKHDKYGVLQLSHRLNVCTDMPSKNNSNNSNVEESYYLTSFFMFYAGYNPLKFEPTLHDPTIETINKLMISNADNQYTESDDQVKDPDSEVTTLSGCNMSSSNSYVTGSDQEIYECGYKLHVDIEEESKAYSLATDYLKDEQFHLLNSCKKGYIVYRDTSYDAKYRIVYGVKFSCNKSSDSSQVIQDFCYRIFAPNILQYRGTLKGHSGFVPCALTSACTTNSDEDCIVASASGRTVCDVGCDIRLWSMPLKRKLLNYQPNQHSGPITCLGQLKITDHYSICISGCIDGSVMFWSVKNSEPLDLKNVSVADKSVQWKPLLHAFCSALRPKYAISDISTQTYVMDESKPTVHYLIYIAYGENLWRMRIILNQSNMSMNDIQNTFERLFSMNGKTELCFSELDVFWSSESDISCSDIVCFTASHPIVKISPRYAKPNHLEQCEIIAVLVNGDVIVVTSNERENFLFDHCTVQNGLWCSSIGTNDAGIFTTRSGMAFVCKHTDESRTFRRISGYMGSCVKEMWINSLSVLRTVQAEGDHFLYLAECHLINCWKILICNENGDLVTDFTLDNSSIKVTGYCAKLLSLTEDNCSTLIYLIIATSDNILHVLRCTINNPITVVNSNQWKQVAMYPVETEITQLYTLDDSQLKILAGDRQGQIHYFVLL</sequence>
<dbReference type="SUPFAM" id="SSF52540">
    <property type="entry name" value="P-loop containing nucleoside triphosphate hydrolases"/>
    <property type="match status" value="1"/>
</dbReference>
<dbReference type="Pfam" id="PF05731">
    <property type="entry name" value="TROVE"/>
    <property type="match status" value="2"/>
</dbReference>
<keyword evidence="5" id="KW-1185">Reference proteome</keyword>
<dbReference type="GO" id="GO:0070034">
    <property type="term" value="F:telomerase RNA binding"/>
    <property type="evidence" value="ECO:0007669"/>
    <property type="project" value="TreeGrafter"/>
</dbReference>